<dbReference type="InterPro" id="IPR001509">
    <property type="entry name" value="Epimerase_deHydtase"/>
</dbReference>
<feature type="domain" description="NAD-dependent epimerase/dehydratase" evidence="2">
    <location>
        <begin position="5"/>
        <end position="230"/>
    </location>
</feature>
<gene>
    <name evidence="3" type="ORF">J421_3555</name>
</gene>
<dbReference type="Proteomes" id="UP000019151">
    <property type="component" value="Chromosome"/>
</dbReference>
<proteinExistence type="inferred from homology"/>
<accession>W0RKX4</accession>
<dbReference type="PANTHER" id="PTHR43000">
    <property type="entry name" value="DTDP-D-GLUCOSE 4,6-DEHYDRATASE-RELATED"/>
    <property type="match status" value="1"/>
</dbReference>
<dbReference type="SUPFAM" id="SSF51735">
    <property type="entry name" value="NAD(P)-binding Rossmann-fold domains"/>
    <property type="match status" value="1"/>
</dbReference>
<name>W0RKX4_9BACT</name>
<evidence type="ECO:0000259" key="2">
    <source>
        <dbReference type="Pfam" id="PF01370"/>
    </source>
</evidence>
<organism evidence="3 4">
    <name type="scientific">Gemmatirosa kalamazoonensis</name>
    <dbReference type="NCBI Taxonomy" id="861299"/>
    <lineage>
        <taxon>Bacteria</taxon>
        <taxon>Pseudomonadati</taxon>
        <taxon>Gemmatimonadota</taxon>
        <taxon>Gemmatimonadia</taxon>
        <taxon>Gemmatimonadales</taxon>
        <taxon>Gemmatimonadaceae</taxon>
        <taxon>Gemmatirosa</taxon>
    </lineage>
</organism>
<dbReference type="InParanoid" id="W0RKX4"/>
<dbReference type="AlphaFoldDB" id="W0RKX4"/>
<protein>
    <submittedName>
        <fullName evidence="3">NAD-dependent epimerase/dehydratase</fullName>
    </submittedName>
</protein>
<dbReference type="PATRIC" id="fig|861299.3.peg.3608"/>
<sequence length="322" mass="34293">MAKKALVTGGAGFIGSHVADLLVAEGYEVTVIDNLSSGRRENLNPAATFHELDIGSPETAALVREGGFDVVAHLAAQIDVRKSVNDPAFDARQNILGSLNVLEAAKQSGRPPRVIFASTGGALYGDFVTPPATETDPKDPESPYGIAKLSVEYYMAYYARQHGMECCAMRFANVYGPRQDPHGEAGVVAIFCNRILDGRAMTTFGTGEQTRDYVFVKDVARAVFAAATKSLPAVGPLDARAFNVGTGIETSVNELAAQLKAAAGSDTAIERAPARTGELQRSALVIDKARRELGWAPQVSLADGLRETYEFFAARRRAPATA</sequence>
<dbReference type="Gene3D" id="3.90.25.10">
    <property type="entry name" value="UDP-galactose 4-epimerase, domain 1"/>
    <property type="match status" value="1"/>
</dbReference>
<reference evidence="3 4" key="1">
    <citation type="journal article" date="2014" name="Genome Announc.">
        <title>Genome Sequence and Methylome of Soil Bacterium Gemmatirosa kalamazoonensis KBS708T, a Member of the Rarely Cultivated Gemmatimonadetes Phylum.</title>
        <authorList>
            <person name="Debruyn J.M."/>
            <person name="Radosevich M."/>
            <person name="Wommack K.E."/>
            <person name="Polson S.W."/>
            <person name="Hauser L.J."/>
            <person name="Fawaz M.N."/>
            <person name="Korlach J."/>
            <person name="Tsai Y.C."/>
        </authorList>
    </citation>
    <scope>NUCLEOTIDE SEQUENCE [LARGE SCALE GENOMIC DNA]</scope>
    <source>
        <strain evidence="3 4">KBS708</strain>
    </source>
</reference>
<dbReference type="HOGENOM" id="CLU_007383_1_7_0"/>
<dbReference type="STRING" id="861299.J421_3555"/>
<dbReference type="eggNOG" id="COG1087">
    <property type="taxonomic scope" value="Bacteria"/>
</dbReference>
<dbReference type="InterPro" id="IPR036291">
    <property type="entry name" value="NAD(P)-bd_dom_sf"/>
</dbReference>
<dbReference type="Gene3D" id="3.40.50.720">
    <property type="entry name" value="NAD(P)-binding Rossmann-like Domain"/>
    <property type="match status" value="1"/>
</dbReference>
<dbReference type="OrthoDB" id="9801785at2"/>
<dbReference type="Pfam" id="PF01370">
    <property type="entry name" value="Epimerase"/>
    <property type="match status" value="1"/>
</dbReference>
<dbReference type="KEGG" id="gba:J421_3555"/>
<evidence type="ECO:0000313" key="4">
    <source>
        <dbReference type="Proteomes" id="UP000019151"/>
    </source>
</evidence>
<dbReference type="RefSeq" id="WP_025412549.1">
    <property type="nucleotide sequence ID" value="NZ_CP007128.1"/>
</dbReference>
<keyword evidence="4" id="KW-1185">Reference proteome</keyword>
<comment type="similarity">
    <text evidence="1">Belongs to the NAD(P)-dependent epimerase/dehydratase family.</text>
</comment>
<evidence type="ECO:0000256" key="1">
    <source>
        <dbReference type="ARBA" id="ARBA00007637"/>
    </source>
</evidence>
<evidence type="ECO:0000313" key="3">
    <source>
        <dbReference type="EMBL" id="AHG91092.1"/>
    </source>
</evidence>
<dbReference type="EMBL" id="CP007128">
    <property type="protein sequence ID" value="AHG91092.1"/>
    <property type="molecule type" value="Genomic_DNA"/>
</dbReference>